<accession>A0A7J7J9I9</accession>
<proteinExistence type="predicted"/>
<name>A0A7J7J9I9_BUGNE</name>
<evidence type="ECO:0000313" key="1">
    <source>
        <dbReference type="EMBL" id="KAF6022695.1"/>
    </source>
</evidence>
<dbReference type="EMBL" id="VXIV02002815">
    <property type="protein sequence ID" value="KAF6022695.1"/>
    <property type="molecule type" value="Genomic_DNA"/>
</dbReference>
<dbReference type="AlphaFoldDB" id="A0A7J7J9I9"/>
<dbReference type="Proteomes" id="UP000593567">
    <property type="component" value="Unassembled WGS sequence"/>
</dbReference>
<comment type="caution">
    <text evidence="1">The sequence shown here is derived from an EMBL/GenBank/DDBJ whole genome shotgun (WGS) entry which is preliminary data.</text>
</comment>
<protein>
    <submittedName>
        <fullName evidence="1">Uncharacterized protein</fullName>
    </submittedName>
</protein>
<organism evidence="1 2">
    <name type="scientific">Bugula neritina</name>
    <name type="common">Brown bryozoan</name>
    <name type="synonym">Sertularia neritina</name>
    <dbReference type="NCBI Taxonomy" id="10212"/>
    <lineage>
        <taxon>Eukaryota</taxon>
        <taxon>Metazoa</taxon>
        <taxon>Spiralia</taxon>
        <taxon>Lophotrochozoa</taxon>
        <taxon>Bryozoa</taxon>
        <taxon>Gymnolaemata</taxon>
        <taxon>Cheilostomatida</taxon>
        <taxon>Flustrina</taxon>
        <taxon>Buguloidea</taxon>
        <taxon>Bugulidae</taxon>
        <taxon>Bugula</taxon>
    </lineage>
</organism>
<gene>
    <name evidence="1" type="ORF">EB796_019003</name>
</gene>
<keyword evidence="2" id="KW-1185">Reference proteome</keyword>
<sequence>MLSYGYNRAQPLIMITDKLLTLPIHLCLVLLYIHHVESRSTHPQSVPQQRKYLPFSCPIDLTVSINKSLTLMKQLNQNYVSQHLCFEPLQNPIEVIKNVTCGHFDYVINQADLASEIHGRLCILEAAFSNSDSKFQQFKRYMTDIFKMIASVAPKDCDTKHSASVVKEFSYEYLYTEYLIQLHADLQCTLEACKQEGSSQIFDYSKVSLPSDLPVFVRYKAIFFFASCCLVFLAETATISPKDGPLPSYCTHPVIFNLNQSQSLVKTLNRHYIAHFLCTEQNHTLVYTNQSIDCANSEVVHLDTLPEKLDEHRCTLKHSYDVYHMQTENLNKRMSYVTNVLKKNSATNCENYSETKHAPFLTKYNDNLIKLHEDISCLLQSCGKVSDTEINTFVHCEPK</sequence>
<evidence type="ECO:0000313" key="2">
    <source>
        <dbReference type="Proteomes" id="UP000593567"/>
    </source>
</evidence>
<reference evidence="1" key="1">
    <citation type="submission" date="2020-06" db="EMBL/GenBank/DDBJ databases">
        <title>Draft genome of Bugula neritina, a colonial animal packing powerful symbionts and potential medicines.</title>
        <authorList>
            <person name="Rayko M."/>
        </authorList>
    </citation>
    <scope>NUCLEOTIDE SEQUENCE [LARGE SCALE GENOMIC DNA]</scope>
    <source>
        <strain evidence="1">Kwan_BN1</strain>
    </source>
</reference>